<dbReference type="AlphaFoldDB" id="A0A0F8ZD90"/>
<dbReference type="EMBL" id="LAZR01064198">
    <property type="protein sequence ID" value="KKK57996.1"/>
    <property type="molecule type" value="Genomic_DNA"/>
</dbReference>
<proteinExistence type="predicted"/>
<name>A0A0F8ZD90_9ZZZZ</name>
<comment type="caution">
    <text evidence="1">The sequence shown here is derived from an EMBL/GenBank/DDBJ whole genome shotgun (WGS) entry which is preliminary data.</text>
</comment>
<protein>
    <submittedName>
        <fullName evidence="1">Uncharacterized protein</fullName>
    </submittedName>
</protein>
<gene>
    <name evidence="1" type="ORF">LCGC14_3048890</name>
</gene>
<organism evidence="1">
    <name type="scientific">marine sediment metagenome</name>
    <dbReference type="NCBI Taxonomy" id="412755"/>
    <lineage>
        <taxon>unclassified sequences</taxon>
        <taxon>metagenomes</taxon>
        <taxon>ecological metagenomes</taxon>
    </lineage>
</organism>
<reference evidence="1" key="1">
    <citation type="journal article" date="2015" name="Nature">
        <title>Complex archaea that bridge the gap between prokaryotes and eukaryotes.</title>
        <authorList>
            <person name="Spang A."/>
            <person name="Saw J.H."/>
            <person name="Jorgensen S.L."/>
            <person name="Zaremba-Niedzwiedzka K."/>
            <person name="Martijn J."/>
            <person name="Lind A.E."/>
            <person name="van Eijk R."/>
            <person name="Schleper C."/>
            <person name="Guy L."/>
            <person name="Ettema T.J."/>
        </authorList>
    </citation>
    <scope>NUCLEOTIDE SEQUENCE</scope>
</reference>
<sequence length="90" mass="10839">MDLMKHKKYSMFITEGERKWFHELSKAERKSIPAMIIHCFRRKSEQLGIPLPEDIIPDNKRIYREVDHSLTFKGLYVKKLCKEELQISFI</sequence>
<evidence type="ECO:0000313" key="1">
    <source>
        <dbReference type="EMBL" id="KKK57996.1"/>
    </source>
</evidence>
<accession>A0A0F8ZD90</accession>